<dbReference type="EMBL" id="VKHT01000508">
    <property type="protein sequence ID" value="MBB0245487.1"/>
    <property type="molecule type" value="Genomic_DNA"/>
</dbReference>
<organism evidence="4 5">
    <name type="scientific">Streptomyces alkaliphilus</name>
    <dbReference type="NCBI Taxonomy" id="1472722"/>
    <lineage>
        <taxon>Bacteria</taxon>
        <taxon>Bacillati</taxon>
        <taxon>Actinomycetota</taxon>
        <taxon>Actinomycetes</taxon>
        <taxon>Kitasatosporales</taxon>
        <taxon>Streptomycetaceae</taxon>
        <taxon>Streptomyces</taxon>
    </lineage>
</organism>
<comment type="caution">
    <text evidence="4">The sequence shown here is derived from an EMBL/GenBank/DDBJ whole genome shotgun (WGS) entry which is preliminary data.</text>
</comment>
<name>A0A7W3Y2P6_9ACTN</name>
<dbReference type="PANTHER" id="PTHR46268">
    <property type="entry name" value="STRESS RESPONSE PROTEIN NHAX"/>
    <property type="match status" value="1"/>
</dbReference>
<feature type="domain" description="UspA" evidence="3">
    <location>
        <begin position="101"/>
        <end position="236"/>
    </location>
</feature>
<sequence>MLRRSPGQRADGGPGHPDTSDRVNRAPVVTRPRAVRVKGAERPSVGAASKMWGPPPRVTMESAQRGATAPSAVRDPVVDPPARSGPLPGPGSGAGEETAAMVRYVTVGIDGSEAGRAAAAWGAEIATRRGLPLRLVYAWGIISAWEAPMDAPQHLRMTAEEKLTETGDAIAAAHPGLEIRRESPPESPVPALLDRAMDSDLLVLGARGLGTIAGFLLGSVSHAVVARAECPVLVVRADSAGPEGPAEVPGTARPICVGLKRPDRPDEEVLEFAFAEAARSELPLRVVHTRRSGGDGSRAGAGESTPEDPASRLEAALTPWREKYPQVTVEAVAIGDGAAEGLLTEAAGARLLVLGRGGHRLGALAPRVGAVVHAALHHARCPVVVVPHE</sequence>
<feature type="region of interest" description="Disordered" evidence="2">
    <location>
        <begin position="289"/>
        <end position="312"/>
    </location>
</feature>
<proteinExistence type="inferred from homology"/>
<dbReference type="InterPro" id="IPR006016">
    <property type="entry name" value="UspA"/>
</dbReference>
<dbReference type="Proteomes" id="UP000538929">
    <property type="component" value="Unassembled WGS sequence"/>
</dbReference>
<gene>
    <name evidence="4" type="ORF">FNQ90_15595</name>
</gene>
<evidence type="ECO:0000256" key="1">
    <source>
        <dbReference type="ARBA" id="ARBA00008791"/>
    </source>
</evidence>
<dbReference type="Pfam" id="PF00582">
    <property type="entry name" value="Usp"/>
    <property type="match status" value="2"/>
</dbReference>
<accession>A0A7W3Y2P6</accession>
<dbReference type="PANTHER" id="PTHR46268:SF6">
    <property type="entry name" value="UNIVERSAL STRESS PROTEIN UP12"/>
    <property type="match status" value="1"/>
</dbReference>
<dbReference type="PRINTS" id="PR01438">
    <property type="entry name" value="UNVRSLSTRESS"/>
</dbReference>
<evidence type="ECO:0000313" key="5">
    <source>
        <dbReference type="Proteomes" id="UP000538929"/>
    </source>
</evidence>
<dbReference type="InterPro" id="IPR006015">
    <property type="entry name" value="Universal_stress_UspA"/>
</dbReference>
<dbReference type="Gene3D" id="3.40.50.620">
    <property type="entry name" value="HUPs"/>
    <property type="match status" value="2"/>
</dbReference>
<dbReference type="InterPro" id="IPR014729">
    <property type="entry name" value="Rossmann-like_a/b/a_fold"/>
</dbReference>
<reference evidence="5" key="1">
    <citation type="submission" date="2019-10" db="EMBL/GenBank/DDBJ databases">
        <title>Streptomyces sp. nov., a novel actinobacterium isolated from alkaline environment.</title>
        <authorList>
            <person name="Golinska P."/>
        </authorList>
    </citation>
    <scope>NUCLEOTIDE SEQUENCE [LARGE SCALE GENOMIC DNA]</scope>
    <source>
        <strain evidence="5">DSM 42118</strain>
    </source>
</reference>
<evidence type="ECO:0000259" key="3">
    <source>
        <dbReference type="Pfam" id="PF00582"/>
    </source>
</evidence>
<evidence type="ECO:0000256" key="2">
    <source>
        <dbReference type="SAM" id="MobiDB-lite"/>
    </source>
</evidence>
<dbReference type="AlphaFoldDB" id="A0A7W3Y2P6"/>
<protein>
    <submittedName>
        <fullName evidence="4">Universal stress protein</fullName>
    </submittedName>
</protein>
<keyword evidence="5" id="KW-1185">Reference proteome</keyword>
<evidence type="ECO:0000313" key="4">
    <source>
        <dbReference type="EMBL" id="MBB0245487.1"/>
    </source>
</evidence>
<dbReference type="SUPFAM" id="SSF52402">
    <property type="entry name" value="Adenine nucleotide alpha hydrolases-like"/>
    <property type="match status" value="2"/>
</dbReference>
<feature type="domain" description="UspA" evidence="3">
    <location>
        <begin position="253"/>
        <end position="387"/>
    </location>
</feature>
<comment type="similarity">
    <text evidence="1">Belongs to the universal stress protein A family.</text>
</comment>
<feature type="region of interest" description="Disordered" evidence="2">
    <location>
        <begin position="1"/>
        <end position="95"/>
    </location>
</feature>